<protein>
    <submittedName>
        <fullName evidence="4">Short-chain dehydrogenase</fullName>
    </submittedName>
</protein>
<dbReference type="SMART" id="SM00822">
    <property type="entry name" value="PKS_KR"/>
    <property type="match status" value="1"/>
</dbReference>
<dbReference type="PANTHER" id="PTHR43639:SF1">
    <property type="entry name" value="SHORT-CHAIN DEHYDROGENASE_REDUCTASE FAMILY PROTEIN"/>
    <property type="match status" value="1"/>
</dbReference>
<evidence type="ECO:0000259" key="3">
    <source>
        <dbReference type="SMART" id="SM00822"/>
    </source>
</evidence>
<comment type="caution">
    <text evidence="4">The sequence shown here is derived from an EMBL/GenBank/DDBJ whole genome shotgun (WGS) entry which is preliminary data.</text>
</comment>
<evidence type="ECO:0000313" key="5">
    <source>
        <dbReference type="Proteomes" id="UP000334990"/>
    </source>
</evidence>
<gene>
    <name evidence="4" type="ORF">Acor_02490</name>
</gene>
<dbReference type="GO" id="GO:0016491">
    <property type="term" value="F:oxidoreductase activity"/>
    <property type="evidence" value="ECO:0007669"/>
    <property type="project" value="UniProtKB-KW"/>
</dbReference>
<dbReference type="RefSeq" id="WP_155334626.1">
    <property type="nucleotide sequence ID" value="NZ_BAAABN010000006.1"/>
</dbReference>
<dbReference type="PRINTS" id="PR00080">
    <property type="entry name" value="SDRFAMILY"/>
</dbReference>
<dbReference type="InterPro" id="IPR020904">
    <property type="entry name" value="Sc_DH/Rdtase_CS"/>
</dbReference>
<evidence type="ECO:0000256" key="2">
    <source>
        <dbReference type="ARBA" id="ARBA00023002"/>
    </source>
</evidence>
<dbReference type="FunFam" id="3.40.50.720:FF:000084">
    <property type="entry name" value="Short-chain dehydrogenase reductase"/>
    <property type="match status" value="1"/>
</dbReference>
<sequence length="255" mass="26127">MYPLEGKVALVTGGSRGIGRAIAGRLAGDGAVVAVAYARDHTAATEVVERIRGDGGEAFAIQAELGRHGDAIALWTAFDQRIGAHAPGGGVDIIVNNAGIGRSADLASLTEEGFDEVFAVNVRAPFFIVREGLKRLRDGGRIINISSGAARLAMPEIIAYGSTKGALDTFTLNLARQLGPRGITANSVAPGIVDTDVNAGWLRGNPRAEAHAASLAALGRVGQPADIADIVAFLAGDDARWVTGRVIDATGGAGL</sequence>
<dbReference type="PROSITE" id="PS00061">
    <property type="entry name" value="ADH_SHORT"/>
    <property type="match status" value="1"/>
</dbReference>
<accession>A0A5M3VUX5</accession>
<dbReference type="SUPFAM" id="SSF51735">
    <property type="entry name" value="NAD(P)-binding Rossmann-fold domains"/>
    <property type="match status" value="1"/>
</dbReference>
<keyword evidence="5" id="KW-1185">Reference proteome</keyword>
<comment type="similarity">
    <text evidence="1">Belongs to the short-chain dehydrogenases/reductases (SDR) family.</text>
</comment>
<dbReference type="PRINTS" id="PR00081">
    <property type="entry name" value="GDHRDH"/>
</dbReference>
<organism evidence="4 5">
    <name type="scientific">Acrocarpospora corrugata</name>
    <dbReference type="NCBI Taxonomy" id="35763"/>
    <lineage>
        <taxon>Bacteria</taxon>
        <taxon>Bacillati</taxon>
        <taxon>Actinomycetota</taxon>
        <taxon>Actinomycetes</taxon>
        <taxon>Streptosporangiales</taxon>
        <taxon>Streptosporangiaceae</taxon>
        <taxon>Acrocarpospora</taxon>
    </lineage>
</organism>
<dbReference type="Proteomes" id="UP000334990">
    <property type="component" value="Unassembled WGS sequence"/>
</dbReference>
<name>A0A5M3VUX5_9ACTN</name>
<dbReference type="InterPro" id="IPR057326">
    <property type="entry name" value="KR_dom"/>
</dbReference>
<dbReference type="EMBL" id="BLAD01000035">
    <property type="protein sequence ID" value="GER98187.1"/>
    <property type="molecule type" value="Genomic_DNA"/>
</dbReference>
<dbReference type="InterPro" id="IPR002347">
    <property type="entry name" value="SDR_fam"/>
</dbReference>
<evidence type="ECO:0000256" key="1">
    <source>
        <dbReference type="ARBA" id="ARBA00006484"/>
    </source>
</evidence>
<dbReference type="Pfam" id="PF13561">
    <property type="entry name" value="adh_short_C2"/>
    <property type="match status" value="1"/>
</dbReference>
<dbReference type="PANTHER" id="PTHR43639">
    <property type="entry name" value="OXIDOREDUCTASE, SHORT-CHAIN DEHYDROGENASE/REDUCTASE FAMILY (AFU_ORTHOLOGUE AFUA_5G02870)"/>
    <property type="match status" value="1"/>
</dbReference>
<evidence type="ECO:0000313" key="4">
    <source>
        <dbReference type="EMBL" id="GER98187.1"/>
    </source>
</evidence>
<proteinExistence type="inferred from homology"/>
<reference evidence="4 5" key="1">
    <citation type="submission" date="2019-10" db="EMBL/GenBank/DDBJ databases">
        <title>Whole genome shotgun sequence of Acrocarpospora corrugata NBRC 13972.</title>
        <authorList>
            <person name="Ichikawa N."/>
            <person name="Kimura A."/>
            <person name="Kitahashi Y."/>
            <person name="Komaki H."/>
            <person name="Oguchi A."/>
        </authorList>
    </citation>
    <scope>NUCLEOTIDE SEQUENCE [LARGE SCALE GENOMIC DNA]</scope>
    <source>
        <strain evidence="4 5">NBRC 13972</strain>
    </source>
</reference>
<dbReference type="AlphaFoldDB" id="A0A5M3VUX5"/>
<keyword evidence="2" id="KW-0560">Oxidoreductase</keyword>
<dbReference type="InterPro" id="IPR036291">
    <property type="entry name" value="NAD(P)-bd_dom_sf"/>
</dbReference>
<dbReference type="Gene3D" id="3.40.50.720">
    <property type="entry name" value="NAD(P)-binding Rossmann-like Domain"/>
    <property type="match status" value="1"/>
</dbReference>
<dbReference type="OrthoDB" id="3571370at2"/>
<feature type="domain" description="Ketoreductase" evidence="3">
    <location>
        <begin position="7"/>
        <end position="191"/>
    </location>
</feature>